<feature type="binding site" evidence="5">
    <location>
        <position position="53"/>
    </location>
    <ligand>
        <name>[4Fe-4S] cluster</name>
        <dbReference type="ChEBI" id="CHEBI:49883"/>
        <note>4Fe-4S-S-AdoMet</note>
    </ligand>
</feature>
<dbReference type="InterPro" id="IPR058240">
    <property type="entry name" value="rSAM_sf"/>
</dbReference>
<comment type="cofactor">
    <cofactor evidence="5">
        <name>[4Fe-4S] cluster</name>
        <dbReference type="ChEBI" id="CHEBI:49883"/>
    </cofactor>
    <text evidence="5">Binds 1 [4Fe-4S] cluster. The cluster is coordinated with 3 cysteines and an exchangeable S-adenosyl-L-methionine.</text>
</comment>
<keyword evidence="7" id="KW-0560">Oxidoreductase</keyword>
<keyword evidence="1 5" id="KW-0949">S-adenosyl-L-methionine</keyword>
<dbReference type="PANTHER" id="PTHR43075">
    <property type="entry name" value="FORMATE LYASE ACTIVATING ENZYME, PUTATIVE (AFU_ORTHOLOGUE AFUA_2G15630)-RELATED"/>
    <property type="match status" value="1"/>
</dbReference>
<sequence>MDRKIGQKGYCQAGNTAKVALVSIHKWEEPCISGENGAGTVFFSHCNLSCEFCQNHAISAEGYGIDVSEDRLAEIFLQQQSRGVECLELVSPTHYADIIVRALAKAKKNNLSIPVVYNCNGYQSVEEIASLEGYVDVFLPDLKYYDDEYAVKYSHALGYFTAASKAIKKMFEITGPVVMDNNMLKKGVLVRHLILPWLYKDSIKIMQWLRDNFADDIYISLMNQYIPAHNAINIPKLNRKLTTFEYQKVIDAALAMGIKNCFVQEKSSASIEFIPDFNGANVL</sequence>
<dbReference type="EC" id="1.97.1.4" evidence="7"/>
<feature type="domain" description="Radical SAM core" evidence="6">
    <location>
        <begin position="42"/>
        <end position="187"/>
    </location>
</feature>
<dbReference type="Gene3D" id="3.20.20.70">
    <property type="entry name" value="Aldolase class I"/>
    <property type="match status" value="1"/>
</dbReference>
<keyword evidence="7" id="KW-0456">Lyase</keyword>
<evidence type="ECO:0000259" key="6">
    <source>
        <dbReference type="Pfam" id="PF04055"/>
    </source>
</evidence>
<dbReference type="CDD" id="cd01335">
    <property type="entry name" value="Radical_SAM"/>
    <property type="match status" value="1"/>
</dbReference>
<keyword evidence="8" id="KW-1185">Reference proteome</keyword>
<dbReference type="InterPro" id="IPR040085">
    <property type="entry name" value="MJ0674-like"/>
</dbReference>
<feature type="binding site" evidence="5">
    <location>
        <position position="50"/>
    </location>
    <ligand>
        <name>[4Fe-4S] cluster</name>
        <dbReference type="ChEBI" id="CHEBI:49883"/>
        <note>4Fe-4S-S-AdoMet</note>
    </ligand>
</feature>
<dbReference type="RefSeq" id="WP_311636526.1">
    <property type="nucleotide sequence ID" value="NZ_JACHFH010000013.1"/>
</dbReference>
<evidence type="ECO:0000256" key="2">
    <source>
        <dbReference type="ARBA" id="ARBA00022723"/>
    </source>
</evidence>
<dbReference type="InterPro" id="IPR007197">
    <property type="entry name" value="rSAM"/>
</dbReference>
<reference evidence="7 8" key="1">
    <citation type="submission" date="2020-08" db="EMBL/GenBank/DDBJ databases">
        <title>Genomic Encyclopedia of Type Strains, Phase IV (KMG-IV): sequencing the most valuable type-strain genomes for metagenomic binning, comparative biology and taxonomic classification.</title>
        <authorList>
            <person name="Goeker M."/>
        </authorList>
    </citation>
    <scope>NUCLEOTIDE SEQUENCE [LARGE SCALE GENOMIC DNA]</scope>
    <source>
        <strain evidence="7 8">DSM 24661</strain>
    </source>
</reference>
<organism evidence="7 8">
    <name type="scientific">Pectinatus brassicae</name>
    <dbReference type="NCBI Taxonomy" id="862415"/>
    <lineage>
        <taxon>Bacteria</taxon>
        <taxon>Bacillati</taxon>
        <taxon>Bacillota</taxon>
        <taxon>Negativicutes</taxon>
        <taxon>Selenomonadales</taxon>
        <taxon>Selenomonadaceae</taxon>
        <taxon>Pectinatus</taxon>
    </lineage>
</organism>
<dbReference type="GO" id="GO:0046872">
    <property type="term" value="F:metal ion binding"/>
    <property type="evidence" value="ECO:0007669"/>
    <property type="project" value="UniProtKB-KW"/>
</dbReference>
<proteinExistence type="predicted"/>
<name>A0A840UGK0_9FIRM</name>
<keyword evidence="2 5" id="KW-0479">Metal-binding</keyword>
<evidence type="ECO:0000313" key="7">
    <source>
        <dbReference type="EMBL" id="MBB5336139.1"/>
    </source>
</evidence>
<dbReference type="PANTHER" id="PTHR43075:SF1">
    <property type="entry name" value="FORMATE LYASE ACTIVATING ENZYME, PUTATIVE (AFU_ORTHOLOGUE AFUA_2G15630)-RELATED"/>
    <property type="match status" value="1"/>
</dbReference>
<dbReference type="SFLD" id="SFLDS00029">
    <property type="entry name" value="Radical_SAM"/>
    <property type="match status" value="1"/>
</dbReference>
<evidence type="ECO:0000256" key="1">
    <source>
        <dbReference type="ARBA" id="ARBA00022691"/>
    </source>
</evidence>
<dbReference type="Proteomes" id="UP000559117">
    <property type="component" value="Unassembled WGS sequence"/>
</dbReference>
<dbReference type="PIRSF" id="PIRSF004869">
    <property type="entry name" value="PflX_prd"/>
    <property type="match status" value="1"/>
</dbReference>
<dbReference type="SUPFAM" id="SSF102114">
    <property type="entry name" value="Radical SAM enzymes"/>
    <property type="match status" value="1"/>
</dbReference>
<evidence type="ECO:0000256" key="4">
    <source>
        <dbReference type="ARBA" id="ARBA00023014"/>
    </source>
</evidence>
<keyword evidence="7" id="KW-0670">Pyruvate</keyword>
<comment type="caution">
    <text evidence="7">The sequence shown here is derived from an EMBL/GenBank/DDBJ whole genome shotgun (WGS) entry which is preliminary data.</text>
</comment>
<gene>
    <name evidence="7" type="ORF">HNR32_001283</name>
</gene>
<feature type="binding site" evidence="5">
    <location>
        <position position="46"/>
    </location>
    <ligand>
        <name>[4Fe-4S] cluster</name>
        <dbReference type="ChEBI" id="CHEBI:49883"/>
        <note>4Fe-4S-S-AdoMet</note>
    </ligand>
</feature>
<dbReference type="GO" id="GO:0051536">
    <property type="term" value="F:iron-sulfur cluster binding"/>
    <property type="evidence" value="ECO:0007669"/>
    <property type="project" value="UniProtKB-KW"/>
</dbReference>
<evidence type="ECO:0000256" key="3">
    <source>
        <dbReference type="ARBA" id="ARBA00023004"/>
    </source>
</evidence>
<dbReference type="EMBL" id="JACHFH010000013">
    <property type="protein sequence ID" value="MBB5336139.1"/>
    <property type="molecule type" value="Genomic_DNA"/>
</dbReference>
<dbReference type="Pfam" id="PF04055">
    <property type="entry name" value="Radical_SAM"/>
    <property type="match status" value="1"/>
</dbReference>
<dbReference type="InterPro" id="IPR016431">
    <property type="entry name" value="Pyrv-formate_lyase-activ_prd"/>
</dbReference>
<dbReference type="GO" id="GO:0043365">
    <property type="term" value="F:[formate-C-acetyltransferase]-activating enzyme activity"/>
    <property type="evidence" value="ECO:0007669"/>
    <property type="project" value="UniProtKB-EC"/>
</dbReference>
<accession>A0A840UGK0</accession>
<dbReference type="GO" id="GO:0016829">
    <property type="term" value="F:lyase activity"/>
    <property type="evidence" value="ECO:0007669"/>
    <property type="project" value="UniProtKB-KW"/>
</dbReference>
<protein>
    <submittedName>
        <fullName evidence="7">Putative pyruvate formate lyase activating enzyme</fullName>
        <ecNumber evidence="7">1.97.1.4</ecNumber>
    </submittedName>
</protein>
<keyword evidence="4 5" id="KW-0411">Iron-sulfur</keyword>
<keyword evidence="3 5" id="KW-0408">Iron</keyword>
<evidence type="ECO:0000256" key="5">
    <source>
        <dbReference type="PIRSR" id="PIRSR004869-50"/>
    </source>
</evidence>
<evidence type="ECO:0000313" key="8">
    <source>
        <dbReference type="Proteomes" id="UP000559117"/>
    </source>
</evidence>
<dbReference type="AlphaFoldDB" id="A0A840UGK0"/>
<dbReference type="InterPro" id="IPR013785">
    <property type="entry name" value="Aldolase_TIM"/>
</dbReference>